<evidence type="ECO:0000313" key="9">
    <source>
        <dbReference type="Proteomes" id="UP000580910"/>
    </source>
</evidence>
<dbReference type="InterPro" id="IPR050689">
    <property type="entry name" value="FKBP-type_PPIase"/>
</dbReference>
<evidence type="ECO:0000259" key="7">
    <source>
        <dbReference type="PROSITE" id="PS50059"/>
    </source>
</evidence>
<evidence type="ECO:0000256" key="3">
    <source>
        <dbReference type="ARBA" id="ARBA00023235"/>
    </source>
</evidence>
<evidence type="ECO:0000256" key="6">
    <source>
        <dbReference type="SAM" id="SignalP"/>
    </source>
</evidence>
<feature type="chain" id="PRO_5038853991" description="Peptidyl-prolyl cis-trans isomerase" evidence="6">
    <location>
        <begin position="20"/>
        <end position="320"/>
    </location>
</feature>
<feature type="signal peptide" evidence="6">
    <location>
        <begin position="1"/>
        <end position="19"/>
    </location>
</feature>
<dbReference type="AlphaFoldDB" id="A0A7W3IZC2"/>
<keyword evidence="9" id="KW-1185">Reference proteome</keyword>
<dbReference type="RefSeq" id="WP_182538370.1">
    <property type="nucleotide sequence ID" value="NZ_JACGXA010000001.1"/>
</dbReference>
<comment type="similarity">
    <text evidence="5">Belongs to the FKBP-type PPIase family.</text>
</comment>
<comment type="catalytic activity">
    <reaction evidence="1 4 5">
        <text>[protein]-peptidylproline (omega=180) = [protein]-peptidylproline (omega=0)</text>
        <dbReference type="Rhea" id="RHEA:16237"/>
        <dbReference type="Rhea" id="RHEA-COMP:10747"/>
        <dbReference type="Rhea" id="RHEA-COMP:10748"/>
        <dbReference type="ChEBI" id="CHEBI:83833"/>
        <dbReference type="ChEBI" id="CHEBI:83834"/>
        <dbReference type="EC" id="5.2.1.8"/>
    </reaction>
</comment>
<dbReference type="EMBL" id="JACGXA010000001">
    <property type="protein sequence ID" value="MBA8803401.1"/>
    <property type="molecule type" value="Genomic_DNA"/>
</dbReference>
<dbReference type="GO" id="GO:0005737">
    <property type="term" value="C:cytoplasm"/>
    <property type="evidence" value="ECO:0007669"/>
    <property type="project" value="TreeGrafter"/>
</dbReference>
<dbReference type="InterPro" id="IPR001179">
    <property type="entry name" value="PPIase_FKBP_dom"/>
</dbReference>
<dbReference type="SUPFAM" id="SSF54534">
    <property type="entry name" value="FKBP-like"/>
    <property type="match status" value="2"/>
</dbReference>
<dbReference type="PROSITE" id="PS50059">
    <property type="entry name" value="FKBP_PPIASE"/>
    <property type="match status" value="2"/>
</dbReference>
<keyword evidence="2 4" id="KW-0697">Rotamase</keyword>
<accession>A0A7W3IZC2</accession>
<evidence type="ECO:0000256" key="4">
    <source>
        <dbReference type="PROSITE-ProRule" id="PRU00277"/>
    </source>
</evidence>
<proteinExistence type="inferred from homology"/>
<evidence type="ECO:0000313" key="8">
    <source>
        <dbReference type="EMBL" id="MBA8803401.1"/>
    </source>
</evidence>
<gene>
    <name evidence="8" type="ORF">FB382_001692</name>
</gene>
<dbReference type="Proteomes" id="UP000580910">
    <property type="component" value="Unassembled WGS sequence"/>
</dbReference>
<dbReference type="GO" id="GO:0003755">
    <property type="term" value="F:peptidyl-prolyl cis-trans isomerase activity"/>
    <property type="evidence" value="ECO:0007669"/>
    <property type="project" value="UniProtKB-UniRule"/>
</dbReference>
<dbReference type="EC" id="5.2.1.8" evidence="5"/>
<name>A0A7W3IZC2_9ACTN</name>
<sequence length="320" mass="32977">MSRRFRRLPLALLPLVLVAALSGCGSDDGSSSDSGSQALDAVSISGDFGSEPTVDWKGKMTADTIENTTITEGDGATVEDGDTVTTNIWIGNGFTQKKAFSTYDAKQPQDLTIDDQKVSPVFVDAIKGATIGSRIAVTAPADKAFGASGNTQLGIGNKDSVLIIIDLMSEPTPPLDAPKGASKPSPAWAPKLVQKDGAVTSLDFSKAPEPDGKLHSAALIQGTGAVVKKGQTITVNYLGQVYGGKKPFDESYSKGDPVSFGIGSGQVIPGWDKTLVGAKIGSRMILAIPPADGYGKAGQPSAGIKGTDTLYFVVDILGAS</sequence>
<dbReference type="PANTHER" id="PTHR10516:SF428">
    <property type="entry name" value="PEPTIDYLPROLYL ISOMERASE"/>
    <property type="match status" value="1"/>
</dbReference>
<dbReference type="Pfam" id="PF00254">
    <property type="entry name" value="FKBP_C"/>
    <property type="match status" value="2"/>
</dbReference>
<dbReference type="Gene3D" id="3.10.50.40">
    <property type="match status" value="2"/>
</dbReference>
<evidence type="ECO:0000256" key="5">
    <source>
        <dbReference type="RuleBase" id="RU003915"/>
    </source>
</evidence>
<feature type="domain" description="PPIase FKBP-type" evidence="7">
    <location>
        <begin position="73"/>
        <end position="171"/>
    </location>
</feature>
<comment type="caution">
    <text evidence="8">The sequence shown here is derived from an EMBL/GenBank/DDBJ whole genome shotgun (WGS) entry which is preliminary data.</text>
</comment>
<feature type="domain" description="PPIase FKBP-type" evidence="7">
    <location>
        <begin position="230"/>
        <end position="320"/>
    </location>
</feature>
<keyword evidence="6" id="KW-0732">Signal</keyword>
<dbReference type="PANTHER" id="PTHR10516">
    <property type="entry name" value="PEPTIDYL-PROLYL CIS-TRANS ISOMERASE"/>
    <property type="match status" value="1"/>
</dbReference>
<organism evidence="8 9">
    <name type="scientific">Nocardioides ginsengisegetis</name>
    <dbReference type="NCBI Taxonomy" id="661491"/>
    <lineage>
        <taxon>Bacteria</taxon>
        <taxon>Bacillati</taxon>
        <taxon>Actinomycetota</taxon>
        <taxon>Actinomycetes</taxon>
        <taxon>Propionibacteriales</taxon>
        <taxon>Nocardioidaceae</taxon>
        <taxon>Nocardioides</taxon>
    </lineage>
</organism>
<evidence type="ECO:0000256" key="1">
    <source>
        <dbReference type="ARBA" id="ARBA00000971"/>
    </source>
</evidence>
<keyword evidence="3 4" id="KW-0413">Isomerase</keyword>
<dbReference type="InterPro" id="IPR046357">
    <property type="entry name" value="PPIase_dom_sf"/>
</dbReference>
<protein>
    <recommendedName>
        <fullName evidence="5">Peptidyl-prolyl cis-trans isomerase</fullName>
        <ecNumber evidence="5">5.2.1.8</ecNumber>
    </recommendedName>
</protein>
<reference evidence="8 9" key="1">
    <citation type="submission" date="2020-07" db="EMBL/GenBank/DDBJ databases">
        <title>Sequencing the genomes of 1000 actinobacteria strains.</title>
        <authorList>
            <person name="Klenk H.-P."/>
        </authorList>
    </citation>
    <scope>NUCLEOTIDE SEQUENCE [LARGE SCALE GENOMIC DNA]</scope>
    <source>
        <strain evidence="8 9">DSM 21349</strain>
    </source>
</reference>
<evidence type="ECO:0000256" key="2">
    <source>
        <dbReference type="ARBA" id="ARBA00023110"/>
    </source>
</evidence>
<dbReference type="PROSITE" id="PS51257">
    <property type="entry name" value="PROKAR_LIPOPROTEIN"/>
    <property type="match status" value="1"/>
</dbReference>